<dbReference type="Pfam" id="PF14913">
    <property type="entry name" value="DPCD"/>
    <property type="match status" value="1"/>
</dbReference>
<proteinExistence type="inferred from homology"/>
<dbReference type="PANTHER" id="PTHR31921">
    <property type="entry name" value="PROTEIN DPCD"/>
    <property type="match status" value="1"/>
</dbReference>
<accession>A0A834IRC7</accession>
<evidence type="ECO:0000256" key="2">
    <source>
        <dbReference type="ARBA" id="ARBA00020330"/>
    </source>
</evidence>
<sequence>MSVWFTKLLKAKKSCIIDNNLKKVHYELDNGAELVEEYDLNTNVVTRRAWRRNKELKGEQSWDVEIGDPEPTYNFEEKYMIRENSGQPFVTRRNTRINIEWRIRNLPYPIEVYSVIVDKGTNSIIVKTSNKKYYKKINIPDFDRLEIELEQENVSCSHRFNTLIITYKKPKKMIEFEKALFEEIKKIEPQNSEDLNNCKIS</sequence>
<dbReference type="PRINTS" id="PR02065">
    <property type="entry name" value="PROTEINDPCD"/>
</dbReference>
<keyword evidence="4" id="KW-1185">Reference proteome</keyword>
<dbReference type="PANTHER" id="PTHR31921:SF1">
    <property type="entry name" value="PROTEIN DPCD"/>
    <property type="match status" value="1"/>
</dbReference>
<dbReference type="EMBL" id="JAACXV010000094">
    <property type="protein sequence ID" value="KAF7283623.1"/>
    <property type="molecule type" value="Genomic_DNA"/>
</dbReference>
<dbReference type="AlphaFoldDB" id="A0A834IRC7"/>
<dbReference type="InterPro" id="IPR026224">
    <property type="entry name" value="DPCD"/>
</dbReference>
<reference evidence="3" key="1">
    <citation type="submission" date="2020-08" db="EMBL/GenBank/DDBJ databases">
        <title>Genome sequencing and assembly of the red palm weevil Rhynchophorus ferrugineus.</title>
        <authorList>
            <person name="Dias G.B."/>
            <person name="Bergman C.M."/>
            <person name="Manee M."/>
        </authorList>
    </citation>
    <scope>NUCLEOTIDE SEQUENCE</scope>
    <source>
        <strain evidence="3">AA-2017</strain>
        <tissue evidence="3">Whole larva</tissue>
    </source>
</reference>
<comment type="caution">
    <text evidence="3">The sequence shown here is derived from an EMBL/GenBank/DDBJ whole genome shotgun (WGS) entry which is preliminary data.</text>
</comment>
<evidence type="ECO:0000256" key="1">
    <source>
        <dbReference type="ARBA" id="ARBA00010597"/>
    </source>
</evidence>
<gene>
    <name evidence="3" type="ORF">GWI33_023261</name>
</gene>
<name>A0A834IRC7_RHYFE</name>
<evidence type="ECO:0000313" key="4">
    <source>
        <dbReference type="Proteomes" id="UP000625711"/>
    </source>
</evidence>
<dbReference type="OrthoDB" id="10256139at2759"/>
<protein>
    <recommendedName>
        <fullName evidence="2">Protein DPCD</fullName>
    </recommendedName>
</protein>
<organism evidence="3 4">
    <name type="scientific">Rhynchophorus ferrugineus</name>
    <name type="common">Red palm weevil</name>
    <name type="synonym">Curculio ferrugineus</name>
    <dbReference type="NCBI Taxonomy" id="354439"/>
    <lineage>
        <taxon>Eukaryota</taxon>
        <taxon>Metazoa</taxon>
        <taxon>Ecdysozoa</taxon>
        <taxon>Arthropoda</taxon>
        <taxon>Hexapoda</taxon>
        <taxon>Insecta</taxon>
        <taxon>Pterygota</taxon>
        <taxon>Neoptera</taxon>
        <taxon>Endopterygota</taxon>
        <taxon>Coleoptera</taxon>
        <taxon>Polyphaga</taxon>
        <taxon>Cucujiformia</taxon>
        <taxon>Curculionidae</taxon>
        <taxon>Dryophthorinae</taxon>
        <taxon>Rhynchophorus</taxon>
    </lineage>
</organism>
<evidence type="ECO:0000313" key="3">
    <source>
        <dbReference type="EMBL" id="KAF7283623.1"/>
    </source>
</evidence>
<comment type="similarity">
    <text evidence="1">Belongs to the DPCD family.</text>
</comment>
<dbReference type="Proteomes" id="UP000625711">
    <property type="component" value="Unassembled WGS sequence"/>
</dbReference>